<keyword evidence="2" id="KW-1185">Reference proteome</keyword>
<evidence type="ECO:0000313" key="2">
    <source>
        <dbReference type="Proteomes" id="UP000006565"/>
    </source>
</evidence>
<dbReference type="Proteomes" id="UP000006565">
    <property type="component" value="Chromosome"/>
</dbReference>
<organism evidence="1 2">
    <name type="scientific">Methanolacinia petrolearia (strain DSM 11571 / OCM 486 / SEBR 4847)</name>
    <name type="common">Methanoplanus petrolearius</name>
    <dbReference type="NCBI Taxonomy" id="679926"/>
    <lineage>
        <taxon>Archaea</taxon>
        <taxon>Methanobacteriati</taxon>
        <taxon>Methanobacteriota</taxon>
        <taxon>Stenosarchaea group</taxon>
        <taxon>Methanomicrobia</taxon>
        <taxon>Methanomicrobiales</taxon>
        <taxon>Methanomicrobiaceae</taxon>
        <taxon>Methanolacinia</taxon>
    </lineage>
</organism>
<dbReference type="PANTHER" id="PTHR36842">
    <property type="entry name" value="PROTEIN TOLB HOMOLOG"/>
    <property type="match status" value="1"/>
</dbReference>
<dbReference type="HOGENOM" id="CLU_611956_0_0_2"/>
<dbReference type="PANTHER" id="PTHR36842:SF1">
    <property type="entry name" value="PROTEIN TOLB"/>
    <property type="match status" value="1"/>
</dbReference>
<dbReference type="RefSeq" id="WP_013329866.1">
    <property type="nucleotide sequence ID" value="NC_014507.1"/>
</dbReference>
<dbReference type="InterPro" id="IPR011042">
    <property type="entry name" value="6-blade_b-propeller_TolB-like"/>
</dbReference>
<dbReference type="eggNOG" id="arCOG03383">
    <property type="taxonomic scope" value="Archaea"/>
</dbReference>
<accession>E1RJ19</accession>
<proteinExistence type="predicted"/>
<dbReference type="SUPFAM" id="SSF69304">
    <property type="entry name" value="Tricorn protease N-terminal domain"/>
    <property type="match status" value="1"/>
</dbReference>
<dbReference type="STRING" id="679926.Mpet_1938"/>
<sequence precursor="true">MFNIKILRNGHIRGLVAILFISIFILVPAVAESNFTLSPVQPQLSSPYEISNLTFCGESCNYAVGSPDGTEIALSCMEWKEPCSCSYSCLGCAEDDPHLFLMKSDGSGKHQISNLNIFGVPLWSPKGDAIAIKGLEKSGTPMDGFRYSNEGIWMVSVDTNDEYLLVNSSDAWAAAWSPDGRFLAYILYNEENITVNIISVDNSSSSQIYTLPNLNGFETYRNILCSIRKAGLEDTIRWSDDGESISFISGEDLEGGSGQFLLVDVGIDGSVISRIPVNISNSYRISEFAWKPSSNRFAYISNFTYHPYENHLLIIGPAGETEVPMYDYNYSSRYTSLQWSDAVDGFIFTDQGDIWKADESGNELTRLTMNGSVRFVTQLPGSEKIIYSESLNITDCTEPALGYEIVGWPNHRTYWRYWMTASRIGILDLGNMTGSPINTTLFENLPAILVVGACACA</sequence>
<evidence type="ECO:0000313" key="1">
    <source>
        <dbReference type="EMBL" id="ADN36689.1"/>
    </source>
</evidence>
<name>E1RJ19_METP4</name>
<dbReference type="AlphaFoldDB" id="E1RJ19"/>
<dbReference type="KEGG" id="mpi:Mpet_1938"/>
<gene>
    <name evidence="1" type="ordered locus">Mpet_1938</name>
</gene>
<dbReference type="GeneID" id="9744415"/>
<dbReference type="EMBL" id="CP002117">
    <property type="protein sequence ID" value="ADN36689.1"/>
    <property type="molecule type" value="Genomic_DNA"/>
</dbReference>
<dbReference type="Gene3D" id="2.120.10.30">
    <property type="entry name" value="TolB, C-terminal domain"/>
    <property type="match status" value="2"/>
</dbReference>
<protein>
    <submittedName>
        <fullName evidence="1">Uncharacterized protein</fullName>
    </submittedName>
</protein>
<reference evidence="1 2" key="1">
    <citation type="journal article" date="2010" name="Stand. Genomic Sci.">
        <title>Complete genome sequence of Methanoplanus petrolearius type strain (SEBR 4847).</title>
        <authorList>
            <person name="Brambilla E."/>
            <person name="Djao O.D."/>
            <person name="Daligault H."/>
            <person name="Lapidus A."/>
            <person name="Lucas S."/>
            <person name="Hammon N."/>
            <person name="Nolan M."/>
            <person name="Tice H."/>
            <person name="Cheng J.F."/>
            <person name="Han C."/>
            <person name="Tapia R."/>
            <person name="Goodwin L."/>
            <person name="Pitluck S."/>
            <person name="Liolios K."/>
            <person name="Ivanova N."/>
            <person name="Mavromatis K."/>
            <person name="Mikhailova N."/>
            <person name="Pati A."/>
            <person name="Chen A."/>
            <person name="Palaniappan K."/>
            <person name="Land M."/>
            <person name="Hauser L."/>
            <person name="Chang Y.J."/>
            <person name="Jeffries C.D."/>
            <person name="Rohde M."/>
            <person name="Spring S."/>
            <person name="Sikorski J."/>
            <person name="Goker M."/>
            <person name="Woyke T."/>
            <person name="Bristow J."/>
            <person name="Eisen J.A."/>
            <person name="Markowitz V."/>
            <person name="Hugenholtz P."/>
            <person name="Kyrpides N.C."/>
            <person name="Klenk H.P."/>
        </authorList>
    </citation>
    <scope>NUCLEOTIDE SEQUENCE [LARGE SCALE GENOMIC DNA]</scope>
    <source>
        <strain evidence="2">DSM 11571 / OCM 486 / SEBR 4847</strain>
    </source>
</reference>
<dbReference type="OrthoDB" id="373295at2157"/>